<dbReference type="AlphaFoldDB" id="A0A0V1BW86"/>
<dbReference type="InParanoid" id="A0A0V1BW86"/>
<evidence type="ECO:0000313" key="1">
    <source>
        <dbReference type="EMBL" id="KRY41401.1"/>
    </source>
</evidence>
<evidence type="ECO:0000313" key="2">
    <source>
        <dbReference type="Proteomes" id="UP000054776"/>
    </source>
</evidence>
<comment type="caution">
    <text evidence="1">The sequence shown here is derived from an EMBL/GenBank/DDBJ whole genome shotgun (WGS) entry which is preliminary data.</text>
</comment>
<name>A0A0V1BW86_TRISP</name>
<dbReference type="OrthoDB" id="10438862at2759"/>
<dbReference type="EMBL" id="JYDH01000008">
    <property type="protein sequence ID" value="KRY41401.1"/>
    <property type="molecule type" value="Genomic_DNA"/>
</dbReference>
<proteinExistence type="predicted"/>
<reference evidence="1 2" key="1">
    <citation type="submission" date="2015-01" db="EMBL/GenBank/DDBJ databases">
        <title>Evolution of Trichinella species and genotypes.</title>
        <authorList>
            <person name="Korhonen P.K."/>
            <person name="Edoardo P."/>
            <person name="Giuseppe L.R."/>
            <person name="Gasser R.B."/>
        </authorList>
    </citation>
    <scope>NUCLEOTIDE SEQUENCE [LARGE SCALE GENOMIC DNA]</scope>
    <source>
        <strain evidence="1">ISS3</strain>
    </source>
</reference>
<accession>A0A0V1BW86</accession>
<protein>
    <submittedName>
        <fullName evidence="1">Uncharacterized protein</fullName>
    </submittedName>
</protein>
<keyword evidence="2" id="KW-1185">Reference proteome</keyword>
<dbReference type="Proteomes" id="UP000054776">
    <property type="component" value="Unassembled WGS sequence"/>
</dbReference>
<organism evidence="1 2">
    <name type="scientific">Trichinella spiralis</name>
    <name type="common">Trichina worm</name>
    <dbReference type="NCBI Taxonomy" id="6334"/>
    <lineage>
        <taxon>Eukaryota</taxon>
        <taxon>Metazoa</taxon>
        <taxon>Ecdysozoa</taxon>
        <taxon>Nematoda</taxon>
        <taxon>Enoplea</taxon>
        <taxon>Dorylaimia</taxon>
        <taxon>Trichinellida</taxon>
        <taxon>Trichinellidae</taxon>
        <taxon>Trichinella</taxon>
    </lineage>
</organism>
<gene>
    <name evidence="1" type="ORF">T01_12742</name>
</gene>
<sequence>MYSLVGRFGVYTDQLCPSVWCALRATCFRPLGGQFLVDRITCRVKLMQLRVAAADPVSQSVSQSAAPRTQWTHIFHNIWLNRCNDSSTIDRLGLFPCSMTIFVDQVKLVGQINK</sequence>